<protein>
    <submittedName>
        <fullName evidence="1">Uncharacterized protein</fullName>
    </submittedName>
</protein>
<organism evidence="1 2">
    <name type="scientific">Rhododendron molle</name>
    <name type="common">Chinese azalea</name>
    <name type="synonym">Azalea mollis</name>
    <dbReference type="NCBI Taxonomy" id="49168"/>
    <lineage>
        <taxon>Eukaryota</taxon>
        <taxon>Viridiplantae</taxon>
        <taxon>Streptophyta</taxon>
        <taxon>Embryophyta</taxon>
        <taxon>Tracheophyta</taxon>
        <taxon>Spermatophyta</taxon>
        <taxon>Magnoliopsida</taxon>
        <taxon>eudicotyledons</taxon>
        <taxon>Gunneridae</taxon>
        <taxon>Pentapetalae</taxon>
        <taxon>asterids</taxon>
        <taxon>Ericales</taxon>
        <taxon>Ericaceae</taxon>
        <taxon>Ericoideae</taxon>
        <taxon>Rhodoreae</taxon>
        <taxon>Rhododendron</taxon>
    </lineage>
</organism>
<keyword evidence="2" id="KW-1185">Reference proteome</keyword>
<dbReference type="Proteomes" id="UP001062846">
    <property type="component" value="Chromosome 11"/>
</dbReference>
<evidence type="ECO:0000313" key="1">
    <source>
        <dbReference type="EMBL" id="KAI8529810.1"/>
    </source>
</evidence>
<comment type="caution">
    <text evidence="1">The sequence shown here is derived from an EMBL/GenBank/DDBJ whole genome shotgun (WGS) entry which is preliminary data.</text>
</comment>
<dbReference type="EMBL" id="CM046398">
    <property type="protein sequence ID" value="KAI8529810.1"/>
    <property type="molecule type" value="Genomic_DNA"/>
</dbReference>
<accession>A0ACC0LM94</accession>
<name>A0ACC0LM94_RHOML</name>
<sequence>MNDSSSDYLHDLYIICVDPDDEGIDFDGDIPKEIRALIEREDERHAQPLKEEVVSINLKDENDPRMVQVGSTLSPEEHRDFKELLTEYSDVFAWSHRDMPGIDPEIVEHRIPLLPDAKPVKQKLRRMRPDWVQKI</sequence>
<gene>
    <name evidence="1" type="ORF">RHMOL_Rhmol11G0002700</name>
</gene>
<proteinExistence type="predicted"/>
<evidence type="ECO:0000313" key="2">
    <source>
        <dbReference type="Proteomes" id="UP001062846"/>
    </source>
</evidence>
<reference evidence="1" key="1">
    <citation type="submission" date="2022-02" db="EMBL/GenBank/DDBJ databases">
        <title>Plant Genome Project.</title>
        <authorList>
            <person name="Zhang R.-G."/>
        </authorList>
    </citation>
    <scope>NUCLEOTIDE SEQUENCE</scope>
    <source>
        <strain evidence="1">AT1</strain>
    </source>
</reference>